<comment type="caution">
    <text evidence="1">The sequence shown here is derived from an EMBL/GenBank/DDBJ whole genome shotgun (WGS) entry which is preliminary data.</text>
</comment>
<organism evidence="1 2">
    <name type="scientific">Conchiformibius steedae</name>
    <dbReference type="NCBI Taxonomy" id="153493"/>
    <lineage>
        <taxon>Bacteria</taxon>
        <taxon>Pseudomonadati</taxon>
        <taxon>Pseudomonadota</taxon>
        <taxon>Betaproteobacteria</taxon>
        <taxon>Neisseriales</taxon>
        <taxon>Neisseriaceae</taxon>
        <taxon>Conchiformibius</taxon>
    </lineage>
</organism>
<gene>
    <name evidence="1" type="ORF">EII21_05800</name>
</gene>
<dbReference type="RefSeq" id="WP_124794666.1">
    <property type="nucleotide sequence ID" value="NZ_RQYC01000006.1"/>
</dbReference>
<dbReference type="OrthoDB" id="6169380at2"/>
<dbReference type="AlphaFoldDB" id="A0A3P2A4R1"/>
<name>A0A3P2A4R1_9NEIS</name>
<protein>
    <recommendedName>
        <fullName evidence="3">DUF1799 domain-containing protein</fullName>
    </recommendedName>
</protein>
<evidence type="ECO:0008006" key="3">
    <source>
        <dbReference type="Google" id="ProtNLM"/>
    </source>
</evidence>
<dbReference type="EMBL" id="RQYC01000006">
    <property type="protein sequence ID" value="RRD90431.1"/>
    <property type="molecule type" value="Genomic_DNA"/>
</dbReference>
<sequence>MNEADFAKQSVCEVWAEHWDAVMLFAECGTQWRRDMGYVVGLDYTAVKTLLEIRQIPSEQWAEYLEKIQIMEAAALDVIWERNHGK</sequence>
<proteinExistence type="predicted"/>
<evidence type="ECO:0000313" key="2">
    <source>
        <dbReference type="Proteomes" id="UP000269923"/>
    </source>
</evidence>
<accession>A0A3P2A4R1</accession>
<keyword evidence="2" id="KW-1185">Reference proteome</keyword>
<dbReference type="Proteomes" id="UP000269923">
    <property type="component" value="Unassembled WGS sequence"/>
</dbReference>
<dbReference type="Pfam" id="PF08809">
    <property type="entry name" value="DUF1799"/>
    <property type="match status" value="1"/>
</dbReference>
<reference evidence="1 2" key="1">
    <citation type="submission" date="2018-11" db="EMBL/GenBank/DDBJ databases">
        <title>Genomes From Bacteria Associated with the Canine Oral Cavity: a Test Case for Automated Genome-Based Taxonomic Assignment.</title>
        <authorList>
            <person name="Coil D.A."/>
            <person name="Jospin G."/>
            <person name="Darling A.E."/>
            <person name="Wallis C."/>
            <person name="Davis I.J."/>
            <person name="Harris S."/>
            <person name="Eisen J.A."/>
            <person name="Holcombe L.J."/>
            <person name="O'Flynn C."/>
        </authorList>
    </citation>
    <scope>NUCLEOTIDE SEQUENCE [LARGE SCALE GENOMIC DNA]</scope>
    <source>
        <strain evidence="1 2">COT-280</strain>
    </source>
</reference>
<dbReference type="InterPro" id="IPR014915">
    <property type="entry name" value="Phage_TLS_TfmB"/>
</dbReference>
<evidence type="ECO:0000313" key="1">
    <source>
        <dbReference type="EMBL" id="RRD90431.1"/>
    </source>
</evidence>